<organism evidence="3 4">
    <name type="scientific">Pontixanthobacter rizhaonensis</name>
    <dbReference type="NCBI Taxonomy" id="2730337"/>
    <lineage>
        <taxon>Bacteria</taxon>
        <taxon>Pseudomonadati</taxon>
        <taxon>Pseudomonadota</taxon>
        <taxon>Alphaproteobacteria</taxon>
        <taxon>Sphingomonadales</taxon>
        <taxon>Erythrobacteraceae</taxon>
        <taxon>Pontixanthobacter</taxon>
    </lineage>
</organism>
<evidence type="ECO:0000259" key="2">
    <source>
        <dbReference type="Pfam" id="PF13354"/>
    </source>
</evidence>
<dbReference type="GO" id="GO:0008800">
    <property type="term" value="F:beta-lactamase activity"/>
    <property type="evidence" value="ECO:0007669"/>
    <property type="project" value="UniProtKB-EC"/>
</dbReference>
<gene>
    <name evidence="3" type="ORF">HKD42_04870</name>
</gene>
<dbReference type="GO" id="GO:0046677">
    <property type="term" value="P:response to antibiotic"/>
    <property type="evidence" value="ECO:0007669"/>
    <property type="project" value="InterPro"/>
</dbReference>
<dbReference type="Pfam" id="PF13354">
    <property type="entry name" value="Beta-lactamase2"/>
    <property type="match status" value="1"/>
</dbReference>
<keyword evidence="3" id="KW-0378">Hydrolase</keyword>
<dbReference type="InterPro" id="IPR012338">
    <property type="entry name" value="Beta-lactam/transpept-like"/>
</dbReference>
<comment type="caution">
    <text evidence="3">The sequence shown here is derived from an EMBL/GenBank/DDBJ whole genome shotgun (WGS) entry which is preliminary data.</text>
</comment>
<evidence type="ECO:0000313" key="3">
    <source>
        <dbReference type="EMBL" id="NMW31384.1"/>
    </source>
</evidence>
<proteinExistence type="predicted"/>
<dbReference type="Gene3D" id="3.40.710.10">
    <property type="entry name" value="DD-peptidase/beta-lactamase superfamily"/>
    <property type="match status" value="1"/>
</dbReference>
<dbReference type="InterPro" id="IPR045155">
    <property type="entry name" value="Beta-lactam_cat"/>
</dbReference>
<evidence type="ECO:0000313" key="4">
    <source>
        <dbReference type="Proteomes" id="UP000561181"/>
    </source>
</evidence>
<dbReference type="SUPFAM" id="SSF56601">
    <property type="entry name" value="beta-lactamase/transpeptidase-like"/>
    <property type="match status" value="1"/>
</dbReference>
<dbReference type="Proteomes" id="UP000561181">
    <property type="component" value="Unassembled WGS sequence"/>
</dbReference>
<protein>
    <submittedName>
        <fullName evidence="3">Serine hydrolase</fullName>
    </submittedName>
</protein>
<accession>A0A848QJX4</accession>
<dbReference type="InterPro" id="IPR000871">
    <property type="entry name" value="Beta-lactam_class-A"/>
</dbReference>
<evidence type="ECO:0000256" key="1">
    <source>
        <dbReference type="ARBA" id="ARBA00001526"/>
    </source>
</evidence>
<dbReference type="EMBL" id="JABCRE010000002">
    <property type="protein sequence ID" value="NMW31384.1"/>
    <property type="molecule type" value="Genomic_DNA"/>
</dbReference>
<comment type="catalytic activity">
    <reaction evidence="1">
        <text>a beta-lactam + H2O = a substituted beta-amino acid</text>
        <dbReference type="Rhea" id="RHEA:20401"/>
        <dbReference type="ChEBI" id="CHEBI:15377"/>
        <dbReference type="ChEBI" id="CHEBI:35627"/>
        <dbReference type="ChEBI" id="CHEBI:140347"/>
        <dbReference type="EC" id="3.5.2.6"/>
    </reaction>
</comment>
<feature type="domain" description="Beta-lactamase class A catalytic" evidence="2">
    <location>
        <begin position="135"/>
        <end position="239"/>
    </location>
</feature>
<keyword evidence="4" id="KW-1185">Reference proteome</keyword>
<dbReference type="AlphaFoldDB" id="A0A848QJX4"/>
<sequence length="407" mass="44535">MSAQTSEGNTLQQRAVDVVSVFQGRTAAEDVFDDAFLAQVPPAQLEQINRQLTAQFGDIIGVESLEANGPTSAKIVFRFERALGTASMNITEAEPFKVNGLLLQTFDPIDDDLAKIRTELEALPGSVGVLFTPLDPSAKAVFSLNDDDQFAIGSTFKLYILSALARSIENGERNWSDIVTINRRSFPSGMMQNWPEDAPVTIQTLATMMISISDNTATDILLHELGRNAVESELLSSGHSQPGRTLPFLSTLELFALKGSPSNAAKYLAADDVGKRRILLDFEDDVGGDPDQITPPRFSSPTQIDTLEWFASARDIQSILQRITDLADPTARTILAVSNAMPEARVKDWSYVGYKGGSEPGVLNLTWLLQSKTGKWHVLTLSWNNTEADVDKTTLDLLAQRLITFAK</sequence>
<dbReference type="GO" id="GO:0030655">
    <property type="term" value="P:beta-lactam antibiotic catabolic process"/>
    <property type="evidence" value="ECO:0007669"/>
    <property type="project" value="InterPro"/>
</dbReference>
<dbReference type="PANTHER" id="PTHR35333">
    <property type="entry name" value="BETA-LACTAMASE"/>
    <property type="match status" value="1"/>
</dbReference>
<dbReference type="RefSeq" id="WP_170010827.1">
    <property type="nucleotide sequence ID" value="NZ_JABCRE010000002.1"/>
</dbReference>
<name>A0A848QJX4_9SPHN</name>
<dbReference type="PANTHER" id="PTHR35333:SF5">
    <property type="entry name" value="CONSERVED LIPOPROTEIN LPQF-RELATED"/>
    <property type="match status" value="1"/>
</dbReference>
<reference evidence="3 4" key="1">
    <citation type="submission" date="2020-04" db="EMBL/GenBank/DDBJ databases">
        <authorList>
            <person name="Liu A."/>
        </authorList>
    </citation>
    <scope>NUCLEOTIDE SEQUENCE [LARGE SCALE GENOMIC DNA]</scope>
    <source>
        <strain evidence="3 4">RZ02</strain>
    </source>
</reference>